<evidence type="ECO:0000313" key="1">
    <source>
        <dbReference type="EMBL" id="REK91936.1"/>
    </source>
</evidence>
<name>A0A371QB51_STRIH</name>
<dbReference type="Proteomes" id="UP000262477">
    <property type="component" value="Unassembled WGS sequence"/>
</dbReference>
<protein>
    <submittedName>
        <fullName evidence="1">Uncharacterized protein</fullName>
    </submittedName>
</protein>
<evidence type="ECO:0000313" key="2">
    <source>
        <dbReference type="Proteomes" id="UP000262477"/>
    </source>
</evidence>
<accession>A0A371QB51</accession>
<sequence length="95" mass="9773">MAALAGCGVEGKIGNYDNVTVWPSADARGQTPVGKLTTLMTVTVDCHVPGKVDANGYGYGGSYKVSYDGGSGYIDDSTEIMSDDGAVSPDRVSEC</sequence>
<organism evidence="1 2">
    <name type="scientific">Streptomyces inhibens</name>
    <dbReference type="NCBI Taxonomy" id="2293571"/>
    <lineage>
        <taxon>Bacteria</taxon>
        <taxon>Bacillati</taxon>
        <taxon>Actinomycetota</taxon>
        <taxon>Actinomycetes</taxon>
        <taxon>Kitasatosporales</taxon>
        <taxon>Streptomycetaceae</taxon>
        <taxon>Streptomyces</taxon>
    </lineage>
</organism>
<reference evidence="1 2" key="1">
    <citation type="submission" date="2018-08" db="EMBL/GenBank/DDBJ databases">
        <title>Streptomyces NEAU-D10 sp. nov., a novel Actinomycete isolated from soil.</title>
        <authorList>
            <person name="Jin L."/>
        </authorList>
    </citation>
    <scope>NUCLEOTIDE SEQUENCE [LARGE SCALE GENOMIC DNA]</scope>
    <source>
        <strain evidence="1 2">NEAU-D10</strain>
    </source>
</reference>
<dbReference type="EMBL" id="QUAC01000014">
    <property type="protein sequence ID" value="REK91936.1"/>
    <property type="molecule type" value="Genomic_DNA"/>
</dbReference>
<proteinExistence type="predicted"/>
<comment type="caution">
    <text evidence="1">The sequence shown here is derived from an EMBL/GenBank/DDBJ whole genome shotgun (WGS) entry which is preliminary data.</text>
</comment>
<keyword evidence="2" id="KW-1185">Reference proteome</keyword>
<dbReference type="OrthoDB" id="4242352at2"/>
<dbReference type="AlphaFoldDB" id="A0A371QB51"/>
<gene>
    <name evidence="1" type="ORF">DY245_02515</name>
</gene>